<evidence type="ECO:0000256" key="1">
    <source>
        <dbReference type="SAM" id="MobiDB-lite"/>
    </source>
</evidence>
<feature type="compositionally biased region" description="Basic residues" evidence="1">
    <location>
        <begin position="1"/>
        <end position="30"/>
    </location>
</feature>
<sequence length="250" mass="27897">DRRRHPRRAPRARPRARRGAAPRRDHHGRQRALGPRAAHAAPLRPPQRDEGGARGRRGRRRGRPRVPLPVRLLAGELAAPGDRGLGPHVAARGVHRAGSRRAGAARRPRARARRPGAAHPARGGRRAPRRRPDRAQHDAHAQPVHLVRRAGGDRARRAPPGARRRERRDRPRRDRGAGRPGAALHRRLPRPRPRDPHLGRAARLELPALADRVRRDLHLARALARLRARGALRRGARLPAARPAVRPRLG</sequence>
<protein>
    <submittedName>
        <fullName evidence="2">Undecaprenyl diphosphate synthase</fullName>
        <ecNumber evidence="2">2.5.1.31</ecNumber>
    </submittedName>
</protein>
<feature type="compositionally biased region" description="Basic residues" evidence="1">
    <location>
        <begin position="54"/>
        <end position="64"/>
    </location>
</feature>
<keyword evidence="2" id="KW-0808">Transferase</keyword>
<feature type="region of interest" description="Disordered" evidence="1">
    <location>
        <begin position="1"/>
        <end position="199"/>
    </location>
</feature>
<feature type="non-terminal residue" evidence="2">
    <location>
        <position position="1"/>
    </location>
</feature>
<proteinExistence type="predicted"/>
<reference evidence="2" key="1">
    <citation type="submission" date="2020-02" db="EMBL/GenBank/DDBJ databases">
        <authorList>
            <person name="Meier V. D."/>
        </authorList>
    </citation>
    <scope>NUCLEOTIDE SEQUENCE</scope>
    <source>
        <strain evidence="2">AVDCRST_MAG11</strain>
    </source>
</reference>
<dbReference type="EMBL" id="CADCTU010000793">
    <property type="protein sequence ID" value="CAA9354205.1"/>
    <property type="molecule type" value="Genomic_DNA"/>
</dbReference>
<name>A0A6J4MBX3_9BACT</name>
<evidence type="ECO:0000313" key="2">
    <source>
        <dbReference type="EMBL" id="CAA9354205.1"/>
    </source>
</evidence>
<organism evidence="2">
    <name type="scientific">uncultured Gemmatimonadaceae bacterium</name>
    <dbReference type="NCBI Taxonomy" id="246130"/>
    <lineage>
        <taxon>Bacteria</taxon>
        <taxon>Pseudomonadati</taxon>
        <taxon>Gemmatimonadota</taxon>
        <taxon>Gemmatimonadia</taxon>
        <taxon>Gemmatimonadales</taxon>
        <taxon>Gemmatimonadaceae</taxon>
        <taxon>environmental samples</taxon>
    </lineage>
</organism>
<feature type="compositionally biased region" description="Low complexity" evidence="1">
    <location>
        <begin position="31"/>
        <end position="42"/>
    </location>
</feature>
<gene>
    <name evidence="2" type="ORF">AVDCRST_MAG11-3714</name>
</gene>
<feature type="compositionally biased region" description="Basic residues" evidence="1">
    <location>
        <begin position="93"/>
        <end position="132"/>
    </location>
</feature>
<feature type="non-terminal residue" evidence="2">
    <location>
        <position position="250"/>
    </location>
</feature>
<dbReference type="GO" id="GO:0008834">
    <property type="term" value="F:ditrans,polycis-undecaprenyl-diphosphate synthase [(2E,6E)-farnesyl-diphosphate specific] activity"/>
    <property type="evidence" value="ECO:0007669"/>
    <property type="project" value="UniProtKB-EC"/>
</dbReference>
<accession>A0A6J4MBX3</accession>
<dbReference type="EC" id="2.5.1.31" evidence="2"/>
<feature type="compositionally biased region" description="Basic and acidic residues" evidence="1">
    <location>
        <begin position="168"/>
        <end position="177"/>
    </location>
</feature>
<dbReference type="AlphaFoldDB" id="A0A6J4MBX3"/>